<feature type="region of interest" description="Disordered" evidence="1">
    <location>
        <begin position="56"/>
        <end position="89"/>
    </location>
</feature>
<gene>
    <name evidence="2" type="ORF">GCM10009733_027450</name>
</gene>
<sequence length="155" mass="16701">MTRTTGLMGARGVVGLGRARGERGVFGVAAWSGAGHAVIMARLRVAVRGRYEAWGGHGSGLRPALRKVQSEPGQPPHKVQSGSGQPLDNVQSRLRATGRSARCSWGSDRSQCEVQSGFRSVAVQRSVRPVGKFLVRWGVRMAMTVRVWPLRDGAK</sequence>
<reference evidence="3" key="1">
    <citation type="journal article" date="2019" name="Int. J. Syst. Evol. Microbiol.">
        <title>The Global Catalogue of Microorganisms (GCM) 10K type strain sequencing project: providing services to taxonomists for standard genome sequencing and annotation.</title>
        <authorList>
            <consortium name="The Broad Institute Genomics Platform"/>
            <consortium name="The Broad Institute Genome Sequencing Center for Infectious Disease"/>
            <person name="Wu L."/>
            <person name="Ma J."/>
        </authorList>
    </citation>
    <scope>NUCLEOTIDE SEQUENCE [LARGE SCALE GENOMIC DNA]</scope>
    <source>
        <strain evidence="3">JCM 13929</strain>
    </source>
</reference>
<feature type="compositionally biased region" description="Polar residues" evidence="1">
    <location>
        <begin position="80"/>
        <end position="89"/>
    </location>
</feature>
<dbReference type="Proteomes" id="UP001500064">
    <property type="component" value="Unassembled WGS sequence"/>
</dbReference>
<dbReference type="EMBL" id="BAAAMU010000016">
    <property type="protein sequence ID" value="GAA1629237.1"/>
    <property type="molecule type" value="Genomic_DNA"/>
</dbReference>
<evidence type="ECO:0000313" key="3">
    <source>
        <dbReference type="Proteomes" id="UP001500064"/>
    </source>
</evidence>
<name>A0ABP4R113_9ACTN</name>
<keyword evidence="3" id="KW-1185">Reference proteome</keyword>
<evidence type="ECO:0000313" key="2">
    <source>
        <dbReference type="EMBL" id="GAA1629237.1"/>
    </source>
</evidence>
<evidence type="ECO:0000256" key="1">
    <source>
        <dbReference type="SAM" id="MobiDB-lite"/>
    </source>
</evidence>
<accession>A0ABP4R113</accession>
<proteinExistence type="predicted"/>
<comment type="caution">
    <text evidence="2">The sequence shown here is derived from an EMBL/GenBank/DDBJ whole genome shotgun (WGS) entry which is preliminary data.</text>
</comment>
<protein>
    <submittedName>
        <fullName evidence="2">Uncharacterized protein</fullName>
    </submittedName>
</protein>
<organism evidence="2 3">
    <name type="scientific">Nonomuraea maheshkhaliensis</name>
    <dbReference type="NCBI Taxonomy" id="419590"/>
    <lineage>
        <taxon>Bacteria</taxon>
        <taxon>Bacillati</taxon>
        <taxon>Actinomycetota</taxon>
        <taxon>Actinomycetes</taxon>
        <taxon>Streptosporangiales</taxon>
        <taxon>Streptosporangiaceae</taxon>
        <taxon>Nonomuraea</taxon>
    </lineage>
</organism>